<dbReference type="AlphaFoldDB" id="A0A6N2RD17"/>
<dbReference type="EC" id="3.5.1.-" evidence="1"/>
<proteinExistence type="predicted"/>
<reference evidence="1" key="1">
    <citation type="submission" date="2019-11" db="EMBL/GenBank/DDBJ databases">
        <authorList>
            <person name="Feng L."/>
        </authorList>
    </citation>
    <scope>NUCLEOTIDE SEQUENCE</scope>
    <source>
        <strain evidence="1">AundefinedLFYP135</strain>
    </source>
</reference>
<dbReference type="InterPro" id="IPR002933">
    <property type="entry name" value="Peptidase_M20"/>
</dbReference>
<protein>
    <submittedName>
        <fullName evidence="1">p-aminobenzoyl-glutamate hydrolase subunit B</fullName>
        <ecNumber evidence="1">3.5.1.-</ecNumber>
    </submittedName>
</protein>
<dbReference type="InterPro" id="IPR052030">
    <property type="entry name" value="Peptidase_M20/M20A_hydrolases"/>
</dbReference>
<dbReference type="GO" id="GO:0071713">
    <property type="term" value="F:para-aminobenzoyl-glutamate hydrolase activity"/>
    <property type="evidence" value="ECO:0007669"/>
    <property type="project" value="TreeGrafter"/>
</dbReference>
<dbReference type="FunFam" id="3.30.70.360:FF:000004">
    <property type="entry name" value="Peptidase M20 domain-containing protein 2"/>
    <property type="match status" value="1"/>
</dbReference>
<dbReference type="Gene3D" id="3.30.70.360">
    <property type="match status" value="1"/>
</dbReference>
<keyword evidence="1" id="KW-0378">Hydrolase</keyword>
<dbReference type="SUPFAM" id="SSF55031">
    <property type="entry name" value="Bacterial exopeptidase dimerisation domain"/>
    <property type="match status" value="1"/>
</dbReference>
<gene>
    <name evidence="1" type="primary">abgB_4</name>
    <name evidence="1" type="ORF">AULFYP135_00325</name>
</gene>
<dbReference type="PANTHER" id="PTHR30575:SF0">
    <property type="entry name" value="XAA-ARG DIPEPTIDASE"/>
    <property type="match status" value="1"/>
</dbReference>
<dbReference type="GO" id="GO:0005737">
    <property type="term" value="C:cytoplasm"/>
    <property type="evidence" value="ECO:0007669"/>
    <property type="project" value="TreeGrafter"/>
</dbReference>
<dbReference type="InterPro" id="IPR036264">
    <property type="entry name" value="Bact_exopeptidase_dim_dom"/>
</dbReference>
<evidence type="ECO:0000313" key="1">
    <source>
        <dbReference type="EMBL" id="VYS77795.1"/>
    </source>
</evidence>
<dbReference type="GO" id="GO:0046657">
    <property type="term" value="P:folic acid catabolic process"/>
    <property type="evidence" value="ECO:0007669"/>
    <property type="project" value="TreeGrafter"/>
</dbReference>
<dbReference type="PANTHER" id="PTHR30575">
    <property type="entry name" value="PEPTIDASE M20"/>
    <property type="match status" value="1"/>
</dbReference>
<dbReference type="SUPFAM" id="SSF53187">
    <property type="entry name" value="Zn-dependent exopeptidases"/>
    <property type="match status" value="1"/>
</dbReference>
<organism evidence="1">
    <name type="scientific">uncultured Anaerotruncus sp</name>
    <dbReference type="NCBI Taxonomy" id="905011"/>
    <lineage>
        <taxon>Bacteria</taxon>
        <taxon>Bacillati</taxon>
        <taxon>Bacillota</taxon>
        <taxon>Clostridia</taxon>
        <taxon>Eubacteriales</taxon>
        <taxon>Oscillospiraceae</taxon>
        <taxon>Anaerotruncus</taxon>
        <taxon>environmental samples</taxon>
    </lineage>
</organism>
<dbReference type="NCBIfam" id="TIGR01891">
    <property type="entry name" value="amidohydrolases"/>
    <property type="match status" value="1"/>
</dbReference>
<name>A0A6N2RD17_9FIRM</name>
<dbReference type="Pfam" id="PF01546">
    <property type="entry name" value="Peptidase_M20"/>
    <property type="match status" value="1"/>
</dbReference>
<sequence length="472" mass="50725">MTRVEEIKKIVEGKKDVLVNLNDEIWATPELYFREEKSAAALIRVLKEQGFEVEENVDGISTAFIGTYGSGHPIIGILGEFDALPSLSQEACKNVHSPIEAGGPGHGCGHCALGAAALGAAIAAKDYMQAHGIKGTVRYYGCPAEEAGWGKMFLARDGYYDDLDACYTWHPGNCNTVQSASSLANMCAYFTFKGKTAHAAAAPHLGRSALDACEIMNVGVNYLREHVIAEARIHYAYQDVGGPAPNVVQDHAQTKYFIRAPKIKQVLEIAERIKDIARGAALITGTTVEMDFPAGMCDYVPNDVLSGVLSDAFLAVGGPEFDDADRALAESFYKDLNDNEKEAALKRLAPNYPDPDKYRGVALIEDVAPYVKSDSYGFGSTDVGDASYACPTAQLNAACYANGTPGHSWQITAQSASSITHKAILCVAKVIALATINSLEDPEMLKKAHEEYVKVTGGKYICPVGKDAKPRI</sequence>
<dbReference type="PIRSF" id="PIRSF037227">
    <property type="entry name" value="Aminobenzoyl-glu_utiliz_pB"/>
    <property type="match status" value="1"/>
</dbReference>
<dbReference type="GO" id="GO:0016805">
    <property type="term" value="F:dipeptidase activity"/>
    <property type="evidence" value="ECO:0007669"/>
    <property type="project" value="TreeGrafter"/>
</dbReference>
<dbReference type="EMBL" id="CACRSL010000003">
    <property type="protein sequence ID" value="VYS77795.1"/>
    <property type="molecule type" value="Genomic_DNA"/>
</dbReference>
<dbReference type="InterPro" id="IPR017145">
    <property type="entry name" value="Aminobenzoyl-glu_utiliz_pB"/>
</dbReference>
<dbReference type="InterPro" id="IPR017439">
    <property type="entry name" value="Amidohydrolase"/>
</dbReference>
<dbReference type="Gene3D" id="3.40.630.10">
    <property type="entry name" value="Zn peptidases"/>
    <property type="match status" value="2"/>
</dbReference>
<accession>A0A6N2RD17</accession>